<dbReference type="VEuPathDB" id="VectorBase:CPIJ003809"/>
<sequence length="55" mass="6010">MQFQILGFFVVILLAALASAASPDNISKRDAPKRMSSIEKREAPLVAFPPHIMQG</sequence>
<dbReference type="EnsemblMetazoa" id="CPIJ003809-RA">
    <property type="protein sequence ID" value="CPIJ003809-PA"/>
    <property type="gene ID" value="CPIJ003809"/>
</dbReference>
<evidence type="ECO:0000313" key="2">
    <source>
        <dbReference type="EMBL" id="EDS40223.1"/>
    </source>
</evidence>
<keyword evidence="1" id="KW-0732">Signal</keyword>
<accession>B0W9J8</accession>
<evidence type="ECO:0000256" key="1">
    <source>
        <dbReference type="SAM" id="SignalP"/>
    </source>
</evidence>
<dbReference type="InParanoid" id="B0W9J8"/>
<dbReference type="KEGG" id="cqu:CpipJ_CPIJ003809"/>
<evidence type="ECO:0000313" key="3">
    <source>
        <dbReference type="EnsemblMetazoa" id="CPIJ003809-PA"/>
    </source>
</evidence>
<dbReference type="Proteomes" id="UP000002320">
    <property type="component" value="Unassembled WGS sequence"/>
</dbReference>
<dbReference type="AlphaFoldDB" id="B0W9J8"/>
<organism>
    <name type="scientific">Culex quinquefasciatus</name>
    <name type="common">Southern house mosquito</name>
    <name type="synonym">Culex pungens</name>
    <dbReference type="NCBI Taxonomy" id="7176"/>
    <lineage>
        <taxon>Eukaryota</taxon>
        <taxon>Metazoa</taxon>
        <taxon>Ecdysozoa</taxon>
        <taxon>Arthropoda</taxon>
        <taxon>Hexapoda</taxon>
        <taxon>Insecta</taxon>
        <taxon>Pterygota</taxon>
        <taxon>Neoptera</taxon>
        <taxon>Endopterygota</taxon>
        <taxon>Diptera</taxon>
        <taxon>Nematocera</taxon>
        <taxon>Culicoidea</taxon>
        <taxon>Culicidae</taxon>
        <taxon>Culicinae</taxon>
        <taxon>Culicini</taxon>
        <taxon>Culex</taxon>
        <taxon>Culex</taxon>
    </lineage>
</organism>
<feature type="signal peptide" evidence="1">
    <location>
        <begin position="1"/>
        <end position="20"/>
    </location>
</feature>
<gene>
    <name evidence="3" type="primary">6035149</name>
    <name evidence="2" type="ORF">CpipJ_CPIJ003809</name>
</gene>
<keyword evidence="4" id="KW-1185">Reference proteome</keyword>
<reference evidence="2" key="1">
    <citation type="submission" date="2007-03" db="EMBL/GenBank/DDBJ databases">
        <title>Annotation of Culex pipiens quinquefasciatus.</title>
        <authorList>
            <consortium name="The Broad Institute Genome Sequencing Platform"/>
            <person name="Atkinson P.W."/>
            <person name="Hemingway J."/>
            <person name="Christensen B.M."/>
            <person name="Higgs S."/>
            <person name="Kodira C."/>
            <person name="Hannick L."/>
            <person name="Megy K."/>
            <person name="O'Leary S."/>
            <person name="Pearson M."/>
            <person name="Haas B.J."/>
            <person name="Mauceli E."/>
            <person name="Wortman J.R."/>
            <person name="Lee N.H."/>
            <person name="Guigo R."/>
            <person name="Stanke M."/>
            <person name="Alvarado L."/>
            <person name="Amedeo P."/>
            <person name="Antoine C.H."/>
            <person name="Arensburger P."/>
            <person name="Bidwell S.L."/>
            <person name="Crawford M."/>
            <person name="Camaro F."/>
            <person name="Devon K."/>
            <person name="Engels R."/>
            <person name="Hammond M."/>
            <person name="Howarth C."/>
            <person name="Koehrsen M."/>
            <person name="Lawson D."/>
            <person name="Montgomery P."/>
            <person name="Nene V."/>
            <person name="Nusbaum C."/>
            <person name="Puiu D."/>
            <person name="Romero-Severson J."/>
            <person name="Severson D.W."/>
            <person name="Shumway M."/>
            <person name="Sisk P."/>
            <person name="Stolte C."/>
            <person name="Zeng Q."/>
            <person name="Eisenstadt E."/>
            <person name="Fraser-Liggett C."/>
            <person name="Strausberg R."/>
            <person name="Galagan J."/>
            <person name="Birren B."/>
            <person name="Collins F.H."/>
        </authorList>
    </citation>
    <scope>NUCLEOTIDE SEQUENCE [LARGE SCALE GENOMIC DNA]</scope>
    <source>
        <strain evidence="2">JHB</strain>
    </source>
</reference>
<protein>
    <submittedName>
        <fullName evidence="2 3">Uncharacterized protein</fullName>
    </submittedName>
</protein>
<dbReference type="HOGENOM" id="CLU_3034427_0_0_1"/>
<dbReference type="EMBL" id="DS231864">
    <property type="protein sequence ID" value="EDS40223.1"/>
    <property type="molecule type" value="Genomic_DNA"/>
</dbReference>
<evidence type="ECO:0000313" key="4">
    <source>
        <dbReference type="Proteomes" id="UP000002320"/>
    </source>
</evidence>
<feature type="chain" id="PRO_5014566586" evidence="1">
    <location>
        <begin position="21"/>
        <end position="55"/>
    </location>
</feature>
<name>B0W9J8_CULQU</name>
<reference evidence="3" key="2">
    <citation type="submission" date="2021-02" db="UniProtKB">
        <authorList>
            <consortium name="EnsemblMetazoa"/>
        </authorList>
    </citation>
    <scope>IDENTIFICATION</scope>
    <source>
        <strain evidence="3">JHB</strain>
    </source>
</reference>
<proteinExistence type="predicted"/>